<dbReference type="PANTHER" id="PTHR30616">
    <property type="entry name" value="UNCHARACTERIZED PROTEIN YFIH"/>
    <property type="match status" value="1"/>
</dbReference>
<dbReference type="NCBIfam" id="TIGR00726">
    <property type="entry name" value="peptidoglycan editing factor PgeF"/>
    <property type="match status" value="1"/>
</dbReference>
<dbReference type="Gene3D" id="3.60.140.10">
    <property type="entry name" value="CNF1/YfiH-like putative cysteine hydrolases"/>
    <property type="match status" value="1"/>
</dbReference>
<evidence type="ECO:0000256" key="6">
    <source>
        <dbReference type="ARBA" id="ARBA00022833"/>
    </source>
</evidence>
<evidence type="ECO:0000256" key="1">
    <source>
        <dbReference type="ARBA" id="ARBA00000553"/>
    </source>
</evidence>
<keyword evidence="6" id="KW-0862">Zinc</keyword>
<comment type="catalytic activity">
    <reaction evidence="8">
        <text>adenosine + phosphate = alpha-D-ribose 1-phosphate + adenine</text>
        <dbReference type="Rhea" id="RHEA:27642"/>
        <dbReference type="ChEBI" id="CHEBI:16335"/>
        <dbReference type="ChEBI" id="CHEBI:16708"/>
        <dbReference type="ChEBI" id="CHEBI:43474"/>
        <dbReference type="ChEBI" id="CHEBI:57720"/>
        <dbReference type="EC" id="2.4.2.1"/>
    </reaction>
    <physiologicalReaction direction="left-to-right" evidence="8">
        <dbReference type="Rhea" id="RHEA:27643"/>
    </physiologicalReaction>
</comment>
<dbReference type="InterPro" id="IPR003730">
    <property type="entry name" value="Cu_polyphenol_OxRdtase"/>
</dbReference>
<evidence type="ECO:0000256" key="8">
    <source>
        <dbReference type="ARBA" id="ARBA00048968"/>
    </source>
</evidence>
<keyword evidence="5" id="KW-0378">Hydrolase</keyword>
<sequence>MPNAEFFIPQWDLPAGVGAVVSTRSGGCSSAPWDTNNLAFHVGDKPQHVALNRHALLASLPDVRAIQWLEQIHSADVARACSGSVTLTADAGFTQDKGLACAVMTADCLPVLFCDDAGTQVAAAHAGWRGLADGVLLNTLATFPDPAAVRVYLGPAIGPQAFEVGPEVARSFPWADSGHFRQGRGDRLFADLYGLARQQLNSAGVRDITGGNLCTYTQRELFYSYRRDGQTGRMASLIWLAR</sequence>
<proteinExistence type="inferred from homology"/>
<evidence type="ECO:0000256" key="3">
    <source>
        <dbReference type="ARBA" id="ARBA00022679"/>
    </source>
</evidence>
<evidence type="ECO:0000256" key="2">
    <source>
        <dbReference type="ARBA" id="ARBA00007353"/>
    </source>
</evidence>
<organism evidence="11 12">
    <name type="scientific">Thalassolituus marinus</name>
    <dbReference type="NCBI Taxonomy" id="671053"/>
    <lineage>
        <taxon>Bacteria</taxon>
        <taxon>Pseudomonadati</taxon>
        <taxon>Pseudomonadota</taxon>
        <taxon>Gammaproteobacteria</taxon>
        <taxon>Oceanospirillales</taxon>
        <taxon>Oceanospirillaceae</taxon>
        <taxon>Thalassolituus</taxon>
    </lineage>
</organism>
<dbReference type="CDD" id="cd16833">
    <property type="entry name" value="YfiH"/>
    <property type="match status" value="1"/>
</dbReference>
<dbReference type="Proteomes" id="UP000714380">
    <property type="component" value="Unassembled WGS sequence"/>
</dbReference>
<comment type="catalytic activity">
    <reaction evidence="7">
        <text>adenosine + H2O + H(+) = inosine + NH4(+)</text>
        <dbReference type="Rhea" id="RHEA:24408"/>
        <dbReference type="ChEBI" id="CHEBI:15377"/>
        <dbReference type="ChEBI" id="CHEBI:15378"/>
        <dbReference type="ChEBI" id="CHEBI:16335"/>
        <dbReference type="ChEBI" id="CHEBI:17596"/>
        <dbReference type="ChEBI" id="CHEBI:28938"/>
        <dbReference type="EC" id="3.5.4.4"/>
    </reaction>
    <physiologicalReaction direction="left-to-right" evidence="7">
        <dbReference type="Rhea" id="RHEA:24409"/>
    </physiologicalReaction>
</comment>
<evidence type="ECO:0000313" key="11">
    <source>
        <dbReference type="EMBL" id="MCA6063180.1"/>
    </source>
</evidence>
<comment type="caution">
    <text evidence="11">The sequence shown here is derived from an EMBL/GenBank/DDBJ whole genome shotgun (WGS) entry which is preliminary data.</text>
</comment>
<dbReference type="InterPro" id="IPR011324">
    <property type="entry name" value="Cytotoxic_necrot_fac-like_cat"/>
</dbReference>
<name>A0ABS7ZRN3_9GAMM</name>
<comment type="catalytic activity">
    <reaction evidence="9">
        <text>S-methyl-5'-thioadenosine + phosphate = 5-(methylsulfanyl)-alpha-D-ribose 1-phosphate + adenine</text>
        <dbReference type="Rhea" id="RHEA:11852"/>
        <dbReference type="ChEBI" id="CHEBI:16708"/>
        <dbReference type="ChEBI" id="CHEBI:17509"/>
        <dbReference type="ChEBI" id="CHEBI:43474"/>
        <dbReference type="ChEBI" id="CHEBI:58533"/>
        <dbReference type="EC" id="2.4.2.28"/>
    </reaction>
    <physiologicalReaction direction="left-to-right" evidence="9">
        <dbReference type="Rhea" id="RHEA:11853"/>
    </physiologicalReaction>
</comment>
<keyword evidence="12" id="KW-1185">Reference proteome</keyword>
<reference evidence="11 12" key="1">
    <citation type="submission" date="2020-12" db="EMBL/GenBank/DDBJ databases">
        <title>Novel Thalassolituus-related marine hydrocarbonoclastic bacteria mediated algae-derived hydrocarbons mineralization in twilight zone of the northern South China Sea.</title>
        <authorList>
            <person name="Dong C."/>
        </authorList>
    </citation>
    <scope>NUCLEOTIDE SEQUENCE [LARGE SCALE GENOMIC DNA]</scope>
    <source>
        <strain evidence="11 12">IMCC1826</strain>
    </source>
</reference>
<dbReference type="InterPro" id="IPR038371">
    <property type="entry name" value="Cu_polyphenol_OxRdtase_sf"/>
</dbReference>
<evidence type="ECO:0000256" key="9">
    <source>
        <dbReference type="ARBA" id="ARBA00049893"/>
    </source>
</evidence>
<protein>
    <recommendedName>
        <fullName evidence="10">Purine nucleoside phosphorylase</fullName>
    </recommendedName>
</protein>
<dbReference type="Pfam" id="PF02578">
    <property type="entry name" value="Cu-oxidase_4"/>
    <property type="match status" value="1"/>
</dbReference>
<evidence type="ECO:0000256" key="5">
    <source>
        <dbReference type="ARBA" id="ARBA00022801"/>
    </source>
</evidence>
<dbReference type="PANTHER" id="PTHR30616:SF2">
    <property type="entry name" value="PURINE NUCLEOSIDE PHOSPHORYLASE LACC1"/>
    <property type="match status" value="1"/>
</dbReference>
<evidence type="ECO:0000256" key="10">
    <source>
        <dbReference type="RuleBase" id="RU361274"/>
    </source>
</evidence>
<evidence type="ECO:0000313" key="12">
    <source>
        <dbReference type="Proteomes" id="UP000714380"/>
    </source>
</evidence>
<gene>
    <name evidence="11" type="primary">pgeF</name>
    <name evidence="11" type="ORF">I9W95_06115</name>
</gene>
<keyword evidence="4" id="KW-0479">Metal-binding</keyword>
<keyword evidence="3" id="KW-0808">Transferase</keyword>
<dbReference type="RefSeq" id="WP_225672923.1">
    <property type="nucleotide sequence ID" value="NZ_JAEDAH010000029.1"/>
</dbReference>
<evidence type="ECO:0000256" key="7">
    <source>
        <dbReference type="ARBA" id="ARBA00047989"/>
    </source>
</evidence>
<dbReference type="SUPFAM" id="SSF64438">
    <property type="entry name" value="CNF1/YfiH-like putative cysteine hydrolases"/>
    <property type="match status" value="1"/>
</dbReference>
<comment type="catalytic activity">
    <reaction evidence="1">
        <text>inosine + phosphate = alpha-D-ribose 1-phosphate + hypoxanthine</text>
        <dbReference type="Rhea" id="RHEA:27646"/>
        <dbReference type="ChEBI" id="CHEBI:17368"/>
        <dbReference type="ChEBI" id="CHEBI:17596"/>
        <dbReference type="ChEBI" id="CHEBI:43474"/>
        <dbReference type="ChEBI" id="CHEBI:57720"/>
        <dbReference type="EC" id="2.4.2.1"/>
    </reaction>
    <physiologicalReaction direction="left-to-right" evidence="1">
        <dbReference type="Rhea" id="RHEA:27647"/>
    </physiologicalReaction>
</comment>
<comment type="similarity">
    <text evidence="2 10">Belongs to the purine nucleoside phosphorylase YfiH/LACC1 family.</text>
</comment>
<dbReference type="EMBL" id="JAEDAH010000029">
    <property type="protein sequence ID" value="MCA6063180.1"/>
    <property type="molecule type" value="Genomic_DNA"/>
</dbReference>
<evidence type="ECO:0000256" key="4">
    <source>
        <dbReference type="ARBA" id="ARBA00022723"/>
    </source>
</evidence>
<accession>A0ABS7ZRN3</accession>